<accession>A0A9D1LVU3</accession>
<dbReference type="InterPro" id="IPR014044">
    <property type="entry name" value="CAP_dom"/>
</dbReference>
<dbReference type="AlphaFoldDB" id="A0A9D1LVU3"/>
<dbReference type="Proteomes" id="UP000824111">
    <property type="component" value="Unassembled WGS sequence"/>
</dbReference>
<sequence length="268" mass="29855">MGKRRILPALLSVFLLLAFRCAAAEQERRVYVFINGEYIAFDQQPFLKNDVTLVPARAIFELLGARVEWQGGAAVAYTDECTLTLWAGSPYLYKNGERIPLGAASEIVGDRMMVPVRAVSEAFGCTVAWDGERGKVSILTTDSGQYNAALEKEVFELVNSIRKQNGLKPFLWDDDLKQVARQHSKDMFSTGFLDHNGSDGRSPFERMRNYGISYSYAAENIAAHYGSAGAVVDGWMRSEEHRANIMNGNLGRMGVGYYGGYWTQDFAD</sequence>
<feature type="signal peptide" evidence="1">
    <location>
        <begin position="1"/>
        <end position="24"/>
    </location>
</feature>
<proteinExistence type="predicted"/>
<feature type="domain" description="SCP" evidence="2">
    <location>
        <begin position="156"/>
        <end position="263"/>
    </location>
</feature>
<dbReference type="PANTHER" id="PTHR31157">
    <property type="entry name" value="SCP DOMAIN-CONTAINING PROTEIN"/>
    <property type="match status" value="1"/>
</dbReference>
<dbReference type="Pfam" id="PF00188">
    <property type="entry name" value="CAP"/>
    <property type="match status" value="1"/>
</dbReference>
<comment type="caution">
    <text evidence="4">The sequence shown here is derived from an EMBL/GenBank/DDBJ whole genome shotgun (WGS) entry which is preliminary data.</text>
</comment>
<protein>
    <submittedName>
        <fullName evidence="4">Uncharacterized protein</fullName>
    </submittedName>
</protein>
<dbReference type="SUPFAM" id="SSF55383">
    <property type="entry name" value="Copper amine oxidase, domain N"/>
    <property type="match status" value="2"/>
</dbReference>
<reference evidence="4" key="1">
    <citation type="submission" date="2020-10" db="EMBL/GenBank/DDBJ databases">
        <authorList>
            <person name="Gilroy R."/>
        </authorList>
    </citation>
    <scope>NUCLEOTIDE SEQUENCE</scope>
    <source>
        <strain evidence="4">ChiSjej4B22-9803</strain>
    </source>
</reference>
<dbReference type="InterPro" id="IPR012854">
    <property type="entry name" value="Cu_amine_oxidase-like_N"/>
</dbReference>
<gene>
    <name evidence="4" type="ORF">IAB04_06740</name>
</gene>
<keyword evidence="1" id="KW-0732">Signal</keyword>
<reference evidence="4" key="2">
    <citation type="journal article" date="2021" name="PeerJ">
        <title>Extensive microbial diversity within the chicken gut microbiome revealed by metagenomics and culture.</title>
        <authorList>
            <person name="Gilroy R."/>
            <person name="Ravi A."/>
            <person name="Getino M."/>
            <person name="Pursley I."/>
            <person name="Horton D.L."/>
            <person name="Alikhan N.F."/>
            <person name="Baker D."/>
            <person name="Gharbi K."/>
            <person name="Hall N."/>
            <person name="Watson M."/>
            <person name="Adriaenssens E.M."/>
            <person name="Foster-Nyarko E."/>
            <person name="Jarju S."/>
            <person name="Secka A."/>
            <person name="Antonio M."/>
            <person name="Oren A."/>
            <person name="Chaudhuri R.R."/>
            <person name="La Ragione R."/>
            <person name="Hildebrand F."/>
            <person name="Pallen M.J."/>
        </authorList>
    </citation>
    <scope>NUCLEOTIDE SEQUENCE</scope>
    <source>
        <strain evidence="4">ChiSjej4B22-9803</strain>
    </source>
</reference>
<dbReference type="CDD" id="cd05379">
    <property type="entry name" value="CAP_bacterial"/>
    <property type="match status" value="1"/>
</dbReference>
<feature type="domain" description="Copper amine oxidase-like N-terminal" evidence="3">
    <location>
        <begin position="34"/>
        <end position="138"/>
    </location>
</feature>
<evidence type="ECO:0000259" key="2">
    <source>
        <dbReference type="Pfam" id="PF00188"/>
    </source>
</evidence>
<evidence type="ECO:0000256" key="1">
    <source>
        <dbReference type="SAM" id="SignalP"/>
    </source>
</evidence>
<dbReference type="Pfam" id="PF07833">
    <property type="entry name" value="Cu_amine_oxidN1"/>
    <property type="match status" value="1"/>
</dbReference>
<dbReference type="Gene3D" id="3.40.33.10">
    <property type="entry name" value="CAP"/>
    <property type="match status" value="1"/>
</dbReference>
<dbReference type="InterPro" id="IPR035940">
    <property type="entry name" value="CAP_sf"/>
</dbReference>
<evidence type="ECO:0000313" key="4">
    <source>
        <dbReference type="EMBL" id="HIU49045.1"/>
    </source>
</evidence>
<organism evidence="4 5">
    <name type="scientific">Candidatus Avimonoglobus intestinipullorum</name>
    <dbReference type="NCBI Taxonomy" id="2840699"/>
    <lineage>
        <taxon>Bacteria</taxon>
        <taxon>Bacillati</taxon>
        <taxon>Bacillota</taxon>
        <taxon>Clostridia</taxon>
        <taxon>Eubacteriales</taxon>
        <taxon>Candidatus Avimonoglobus</taxon>
    </lineage>
</organism>
<dbReference type="InterPro" id="IPR036582">
    <property type="entry name" value="Mao_N_sf"/>
</dbReference>
<feature type="chain" id="PRO_5039503794" evidence="1">
    <location>
        <begin position="25"/>
        <end position="268"/>
    </location>
</feature>
<dbReference type="Gene3D" id="3.30.457.10">
    <property type="entry name" value="Copper amine oxidase-like, N-terminal domain"/>
    <property type="match status" value="1"/>
</dbReference>
<dbReference type="PANTHER" id="PTHR31157:SF1">
    <property type="entry name" value="SCP DOMAIN-CONTAINING PROTEIN"/>
    <property type="match status" value="1"/>
</dbReference>
<dbReference type="SUPFAM" id="SSF55797">
    <property type="entry name" value="PR-1-like"/>
    <property type="match status" value="1"/>
</dbReference>
<evidence type="ECO:0000313" key="5">
    <source>
        <dbReference type="Proteomes" id="UP000824111"/>
    </source>
</evidence>
<dbReference type="EMBL" id="DVND01000172">
    <property type="protein sequence ID" value="HIU49045.1"/>
    <property type="molecule type" value="Genomic_DNA"/>
</dbReference>
<name>A0A9D1LVU3_9FIRM</name>
<evidence type="ECO:0000259" key="3">
    <source>
        <dbReference type="Pfam" id="PF07833"/>
    </source>
</evidence>